<reference evidence="3 4" key="1">
    <citation type="journal article" date="2015" name="Plant Cell">
        <title>Oil accumulation by the oleaginous diatom Fistulifera solaris as revealed by the genome and transcriptome.</title>
        <authorList>
            <person name="Tanaka T."/>
            <person name="Maeda Y."/>
            <person name="Veluchamy A."/>
            <person name="Tanaka M."/>
            <person name="Abida H."/>
            <person name="Marechal E."/>
            <person name="Bowler C."/>
            <person name="Muto M."/>
            <person name="Sunaga Y."/>
            <person name="Tanaka M."/>
            <person name="Yoshino T."/>
            <person name="Taniguchi T."/>
            <person name="Fukuda Y."/>
            <person name="Nemoto M."/>
            <person name="Matsumoto M."/>
            <person name="Wong P.S."/>
            <person name="Aburatani S."/>
            <person name="Fujibuchi W."/>
        </authorList>
    </citation>
    <scope>NUCLEOTIDE SEQUENCE [LARGE SCALE GENOMIC DNA]</scope>
    <source>
        <strain evidence="3 4">JPCC DA0580</strain>
    </source>
</reference>
<evidence type="ECO:0000259" key="2">
    <source>
        <dbReference type="PROSITE" id="PS50280"/>
    </source>
</evidence>
<dbReference type="PROSITE" id="PS50280">
    <property type="entry name" value="SET"/>
    <property type="match status" value="1"/>
</dbReference>
<proteinExistence type="predicted"/>
<evidence type="ECO:0000256" key="1">
    <source>
        <dbReference type="SAM" id="SignalP"/>
    </source>
</evidence>
<name>A0A1Z5JZE5_FISSO</name>
<dbReference type="Pfam" id="PF00856">
    <property type="entry name" value="SET"/>
    <property type="match status" value="1"/>
</dbReference>
<organism evidence="3 4">
    <name type="scientific">Fistulifera solaris</name>
    <name type="common">Oleaginous diatom</name>
    <dbReference type="NCBI Taxonomy" id="1519565"/>
    <lineage>
        <taxon>Eukaryota</taxon>
        <taxon>Sar</taxon>
        <taxon>Stramenopiles</taxon>
        <taxon>Ochrophyta</taxon>
        <taxon>Bacillariophyta</taxon>
        <taxon>Bacillariophyceae</taxon>
        <taxon>Bacillariophycidae</taxon>
        <taxon>Naviculales</taxon>
        <taxon>Naviculaceae</taxon>
        <taxon>Fistulifera</taxon>
    </lineage>
</organism>
<accession>A0A1Z5JZE5</accession>
<dbReference type="InterPro" id="IPR046341">
    <property type="entry name" value="SET_dom_sf"/>
</dbReference>
<protein>
    <recommendedName>
        <fullName evidence="2">SET domain-containing protein</fullName>
    </recommendedName>
</protein>
<comment type="caution">
    <text evidence="3">The sequence shown here is derived from an EMBL/GenBank/DDBJ whole genome shotgun (WGS) entry which is preliminary data.</text>
</comment>
<dbReference type="OrthoDB" id="40564at2759"/>
<keyword evidence="4" id="KW-1185">Reference proteome</keyword>
<dbReference type="InterPro" id="IPR001214">
    <property type="entry name" value="SET_dom"/>
</dbReference>
<dbReference type="AlphaFoldDB" id="A0A1Z5JZE5"/>
<sequence length="650" mass="74151">MRSFLIYFLLTRSFLATTGSDETCVVLENGETQCHSKAPGGEKRHETESISTHQAPLCSLYIAESTIPGAGLGMFTGVARKAKEVIWPGDVVNPVVDRKYHQMVLGPETYKSEDVSLNPLEDYEWLGGAMGIQHETAHPYVWPRFIHAFAPGFTSVLNSHPGLFNCDLKSIPTYDTNGLHRSKDPGAGAFTPYFGGNHIALEDIQTGAELFLYYGDPYFRLRTKIYGLLPLPIHHDYADIYVKKYYSVISALMYLGIWNYLVDNFPYYRRLMNAMPKTKEDLELVINGSIRDMHRPAATRSIQKLNEEGRCVDTLEVRPSTIPQAGRGAFATRFLPKGIVVTGTPLIFVPTDDFFKMYEGDWETKKEVPNKDKIVHHQISFNYCLYHPDSSIFLCPYGIGVNYINNGGKDGANVILQWASEGELGHNNTILQHSPRHLLGNAAPRIFLNYVATRDIQEGEEIFLDYGDAWQAAWDHHVRSFEEHRVEGSTDYQSARDWTKDNLDTMLRTEEEQVENPYPSHFTLQCIIDYDLDRRALLSLWGREHTPSIPCRIKKRRKAISGKYEYKVLFKPIGTAGHQISKQLIEDIEDMKWTESDWLPQAALRFTDRPYSTDLWLPHAFRHPIGLPDDLFPDAWRNVHLSFADFASSQ</sequence>
<dbReference type="SUPFAM" id="SSF82199">
    <property type="entry name" value="SET domain"/>
    <property type="match status" value="1"/>
</dbReference>
<keyword evidence="1" id="KW-0732">Signal</keyword>
<evidence type="ECO:0000313" key="3">
    <source>
        <dbReference type="EMBL" id="GAX19357.1"/>
    </source>
</evidence>
<evidence type="ECO:0000313" key="4">
    <source>
        <dbReference type="Proteomes" id="UP000198406"/>
    </source>
</evidence>
<dbReference type="InParanoid" id="A0A1Z5JZE5"/>
<feature type="chain" id="PRO_5012803300" description="SET domain-containing protein" evidence="1">
    <location>
        <begin position="21"/>
        <end position="650"/>
    </location>
</feature>
<dbReference type="Proteomes" id="UP000198406">
    <property type="component" value="Unassembled WGS sequence"/>
</dbReference>
<dbReference type="EMBL" id="BDSP01000136">
    <property type="protein sequence ID" value="GAX19357.1"/>
    <property type="molecule type" value="Genomic_DNA"/>
</dbReference>
<dbReference type="Gene3D" id="2.170.270.10">
    <property type="entry name" value="SET domain"/>
    <property type="match status" value="2"/>
</dbReference>
<feature type="domain" description="SET" evidence="2">
    <location>
        <begin position="313"/>
        <end position="467"/>
    </location>
</feature>
<gene>
    <name evidence="3" type="ORF">FisN_4Lh064</name>
</gene>
<feature type="signal peptide" evidence="1">
    <location>
        <begin position="1"/>
        <end position="20"/>
    </location>
</feature>